<dbReference type="EMBL" id="JABSNP010000001">
    <property type="protein sequence ID" value="NRT17345.1"/>
    <property type="molecule type" value="Genomic_DNA"/>
</dbReference>
<dbReference type="GO" id="GO:0016874">
    <property type="term" value="F:ligase activity"/>
    <property type="evidence" value="ECO:0007669"/>
    <property type="project" value="UniProtKB-KW"/>
</dbReference>
<dbReference type="SUPFAM" id="SSF55144">
    <property type="entry name" value="LigT-like"/>
    <property type="match status" value="1"/>
</dbReference>
<reference evidence="1 2" key="1">
    <citation type="submission" date="2020-05" db="EMBL/GenBank/DDBJ databases">
        <title>Genomic Encyclopedia of Type Strains, Phase IV (KMG-V): Genome sequencing to study the core and pangenomes of soil and plant-associated prokaryotes.</title>
        <authorList>
            <person name="Whitman W."/>
        </authorList>
    </citation>
    <scope>NUCLEOTIDE SEQUENCE [LARGE SCALE GENOMIC DNA]</scope>
    <source>
        <strain evidence="1 2">9A</strain>
    </source>
</reference>
<dbReference type="RefSeq" id="WP_173808129.1">
    <property type="nucleotide sequence ID" value="NZ_JABSNP010000001.1"/>
</dbReference>
<proteinExistence type="predicted"/>
<keyword evidence="2" id="KW-1185">Reference proteome</keyword>
<gene>
    <name evidence="1" type="ORF">HNP98_000148</name>
</gene>
<dbReference type="InterPro" id="IPR009097">
    <property type="entry name" value="Cyclic_Pdiesterase"/>
</dbReference>
<protein>
    <submittedName>
        <fullName evidence="1">2'-5' RNA ligase</fullName>
    </submittedName>
</protein>
<dbReference type="Proteomes" id="UP000779507">
    <property type="component" value="Unassembled WGS sequence"/>
</dbReference>
<evidence type="ECO:0000313" key="1">
    <source>
        <dbReference type="EMBL" id="NRT17345.1"/>
    </source>
</evidence>
<accession>A0ABX2FLG7</accession>
<keyword evidence="1" id="KW-0436">Ligase</keyword>
<organism evidence="1 2">
    <name type="scientific">Hymenobacter caeli</name>
    <dbReference type="NCBI Taxonomy" id="2735894"/>
    <lineage>
        <taxon>Bacteria</taxon>
        <taxon>Pseudomonadati</taxon>
        <taxon>Bacteroidota</taxon>
        <taxon>Cytophagia</taxon>
        <taxon>Cytophagales</taxon>
        <taxon>Hymenobacteraceae</taxon>
        <taxon>Hymenobacter</taxon>
    </lineage>
</organism>
<evidence type="ECO:0000313" key="2">
    <source>
        <dbReference type="Proteomes" id="UP000779507"/>
    </source>
</evidence>
<name>A0ABX2FLG7_9BACT</name>
<dbReference type="Gene3D" id="3.90.1140.10">
    <property type="entry name" value="Cyclic phosphodiesterase"/>
    <property type="match status" value="1"/>
</dbReference>
<sequence>MDLPAHYDAMRTAAIAAIARGEAEIDNLIDSPHDTRYGLTLLARPPARVTSAIEGLLADFRRIEPDQYYYPAADTHLTVMSIISCYDGFQLAMIDPIKYVDLVGTITRNARPFRVKFAGLTASAGSVIVQGFPWGDGLETLRQDVREAFRSAGLQQSIDQRYSIQTAHATVIRFRKPLLDAARVLAAIEKYRAWPIGTFEVDRVELVANDWYQRTANTVRLATYSLGSAPRA</sequence>
<comment type="caution">
    <text evidence="1">The sequence shown here is derived from an EMBL/GenBank/DDBJ whole genome shotgun (WGS) entry which is preliminary data.</text>
</comment>